<dbReference type="EMBL" id="LSRX01000113">
    <property type="protein sequence ID" value="OLQ08627.1"/>
    <property type="molecule type" value="Genomic_DNA"/>
</dbReference>
<feature type="region of interest" description="Disordered" evidence="1">
    <location>
        <begin position="15"/>
        <end position="103"/>
    </location>
</feature>
<dbReference type="OrthoDB" id="10320153at2759"/>
<reference evidence="2 3" key="1">
    <citation type="submission" date="2016-02" db="EMBL/GenBank/DDBJ databases">
        <title>Genome analysis of coral dinoflagellate symbionts highlights evolutionary adaptations to a symbiotic lifestyle.</title>
        <authorList>
            <person name="Aranda M."/>
            <person name="Li Y."/>
            <person name="Liew Y.J."/>
            <person name="Baumgarten S."/>
            <person name="Simakov O."/>
            <person name="Wilson M."/>
            <person name="Piel J."/>
            <person name="Ashoor H."/>
            <person name="Bougouffa S."/>
            <person name="Bajic V.B."/>
            <person name="Ryu T."/>
            <person name="Ravasi T."/>
            <person name="Bayer T."/>
            <person name="Micklem G."/>
            <person name="Kim H."/>
            <person name="Bhak J."/>
            <person name="Lajeunesse T.C."/>
            <person name="Voolstra C.R."/>
        </authorList>
    </citation>
    <scope>NUCLEOTIDE SEQUENCE [LARGE SCALE GENOMIC DNA]</scope>
    <source>
        <strain evidence="2 3">CCMP2467</strain>
    </source>
</reference>
<dbReference type="AlphaFoldDB" id="A0A1Q9EMK3"/>
<sequence>MLFQWHVWVRGPTVAAHEEAPPAAPESIRQAQEEEEPDPGLSSAPAEPAKPEPVVPRTGGLFTASDIDSLMGRITAGSGPSVPQREPAPKPPPDITGLPYTQNSEDISKEFYSSLGMEMPRRRPQPDMQVPDRSALREQIRAIDSWLEDDIHAREKLDSGEPGSFKDFPSSKRKALEWEVVRCWGWCPFSQCRRLKDVARAIDWLRVTIRRLWFMYTVFVILDAQYNGDFALTTDHVGVAECCETLEGHLGPCARAVG</sequence>
<name>A0A1Q9EMK3_SYMMI</name>
<dbReference type="Proteomes" id="UP000186817">
    <property type="component" value="Unassembled WGS sequence"/>
</dbReference>
<keyword evidence="3" id="KW-1185">Reference proteome</keyword>
<gene>
    <name evidence="2" type="ORF">AK812_SmicGene7872</name>
</gene>
<organism evidence="2 3">
    <name type="scientific">Symbiodinium microadriaticum</name>
    <name type="common">Dinoflagellate</name>
    <name type="synonym">Zooxanthella microadriatica</name>
    <dbReference type="NCBI Taxonomy" id="2951"/>
    <lineage>
        <taxon>Eukaryota</taxon>
        <taxon>Sar</taxon>
        <taxon>Alveolata</taxon>
        <taxon>Dinophyceae</taxon>
        <taxon>Suessiales</taxon>
        <taxon>Symbiodiniaceae</taxon>
        <taxon>Symbiodinium</taxon>
    </lineage>
</organism>
<accession>A0A1Q9EMK3</accession>
<protein>
    <submittedName>
        <fullName evidence="2">Uncharacterized protein</fullName>
    </submittedName>
</protein>
<proteinExistence type="predicted"/>
<evidence type="ECO:0000256" key="1">
    <source>
        <dbReference type="SAM" id="MobiDB-lite"/>
    </source>
</evidence>
<evidence type="ECO:0000313" key="2">
    <source>
        <dbReference type="EMBL" id="OLQ08627.1"/>
    </source>
</evidence>
<comment type="caution">
    <text evidence="2">The sequence shown here is derived from an EMBL/GenBank/DDBJ whole genome shotgun (WGS) entry which is preliminary data.</text>
</comment>
<evidence type="ECO:0000313" key="3">
    <source>
        <dbReference type="Proteomes" id="UP000186817"/>
    </source>
</evidence>